<protein>
    <submittedName>
        <fullName evidence="1">Uncharacterized protein</fullName>
    </submittedName>
</protein>
<accession>N9TYM1</accession>
<dbReference type="EMBL" id="APVG01000042">
    <property type="protein sequence ID" value="ENY71155.1"/>
    <property type="molecule type" value="Genomic_DNA"/>
</dbReference>
<gene>
    <name evidence="1" type="ORF">G114_14531</name>
</gene>
<evidence type="ECO:0000313" key="2">
    <source>
        <dbReference type="Proteomes" id="UP000023775"/>
    </source>
</evidence>
<dbReference type="RefSeq" id="WP_005356900.1">
    <property type="nucleotide sequence ID" value="NZ_APVG01000042.1"/>
</dbReference>
<reference evidence="1 2" key="1">
    <citation type="journal article" date="2013" name="Genome Announc.">
        <title>Draft Genome Sequence of the Aeromonas diversa Type Strain.</title>
        <authorList>
            <person name="Farfan M."/>
            <person name="Spataro N."/>
            <person name="Sanglas A."/>
            <person name="Albarral V."/>
            <person name="Loren J.G."/>
            <person name="Bosch E."/>
            <person name="Fuste M.C."/>
        </authorList>
    </citation>
    <scope>NUCLEOTIDE SEQUENCE [LARGE SCALE GENOMIC DNA]</scope>
    <source>
        <strain evidence="1 2">2478-85</strain>
    </source>
</reference>
<dbReference type="AlphaFoldDB" id="N9TYM1"/>
<dbReference type="Proteomes" id="UP000023775">
    <property type="component" value="Unassembled WGS sequence"/>
</dbReference>
<organism evidence="1 2">
    <name type="scientific">Aeromonas diversa CDC 2478-85</name>
    <dbReference type="NCBI Taxonomy" id="1268237"/>
    <lineage>
        <taxon>Bacteria</taxon>
        <taxon>Pseudomonadati</taxon>
        <taxon>Pseudomonadota</taxon>
        <taxon>Gammaproteobacteria</taxon>
        <taxon>Aeromonadales</taxon>
        <taxon>Aeromonadaceae</taxon>
        <taxon>Aeromonas</taxon>
    </lineage>
</organism>
<comment type="caution">
    <text evidence="1">The sequence shown here is derived from an EMBL/GenBank/DDBJ whole genome shotgun (WGS) entry which is preliminary data.</text>
</comment>
<dbReference type="OrthoDB" id="5905994at2"/>
<sequence length="109" mass="12117">MIVFTADSTRHIIKLLDTGYGSPVDFLFFNDGTLIRKVIEITRVSEDFDVNGMTMAVPLGYHLRLEDGNTLGLSLGNSEMLQVATTPQSQDEPGSLKSWIEAGVQHYHF</sequence>
<evidence type="ECO:0000313" key="1">
    <source>
        <dbReference type="EMBL" id="ENY71155.1"/>
    </source>
</evidence>
<dbReference type="PATRIC" id="fig|1268237.3.peg.2861"/>
<name>N9TYM1_9GAMM</name>
<proteinExistence type="predicted"/>
<keyword evidence="2" id="KW-1185">Reference proteome</keyword>